<evidence type="ECO:0000313" key="1">
    <source>
        <dbReference type="EMBL" id="CAK9213257.1"/>
    </source>
</evidence>
<organism evidence="1 2">
    <name type="scientific">Sphagnum troendelagicum</name>
    <dbReference type="NCBI Taxonomy" id="128251"/>
    <lineage>
        <taxon>Eukaryota</taxon>
        <taxon>Viridiplantae</taxon>
        <taxon>Streptophyta</taxon>
        <taxon>Embryophyta</taxon>
        <taxon>Bryophyta</taxon>
        <taxon>Sphagnophytina</taxon>
        <taxon>Sphagnopsida</taxon>
        <taxon>Sphagnales</taxon>
        <taxon>Sphagnaceae</taxon>
        <taxon>Sphagnum</taxon>
    </lineage>
</organism>
<name>A0ABP0U5T4_9BRYO</name>
<dbReference type="Proteomes" id="UP001497512">
    <property type="component" value="Chromosome 19"/>
</dbReference>
<protein>
    <submittedName>
        <fullName evidence="1">Uncharacterized protein</fullName>
    </submittedName>
</protein>
<keyword evidence="2" id="KW-1185">Reference proteome</keyword>
<proteinExistence type="predicted"/>
<reference evidence="1" key="1">
    <citation type="submission" date="2024-02" db="EMBL/GenBank/DDBJ databases">
        <authorList>
            <consortium name="ELIXIR-Norway"/>
            <consortium name="Elixir Norway"/>
        </authorList>
    </citation>
    <scope>NUCLEOTIDE SEQUENCE</scope>
</reference>
<accession>A0ABP0U5T4</accession>
<gene>
    <name evidence="1" type="ORF">CSSPTR1EN2_LOCUS11646</name>
</gene>
<dbReference type="EMBL" id="OZ019911">
    <property type="protein sequence ID" value="CAK9213257.1"/>
    <property type="molecule type" value="Genomic_DNA"/>
</dbReference>
<evidence type="ECO:0000313" key="2">
    <source>
        <dbReference type="Proteomes" id="UP001497512"/>
    </source>
</evidence>
<sequence length="109" mass="11968">MKKGENAKGLMVVCGASGARDVHQPFPPPPGSVSPCSLSFATTDEQLEIFYGEENSGMSMAPSFQFLLVLVMIVPGQKRQEEWQLWTRKMIVVAAFPSTVIVSHSQQIQ</sequence>